<gene>
    <name evidence="4" type="ORF">OAUR00152_LOCUS7392</name>
</gene>
<dbReference type="InterPro" id="IPR008532">
    <property type="entry name" value="NFACT_RNA-bd"/>
</dbReference>
<feature type="compositionally biased region" description="Basic residues" evidence="1">
    <location>
        <begin position="292"/>
        <end position="308"/>
    </location>
</feature>
<evidence type="ECO:0000256" key="2">
    <source>
        <dbReference type="SAM" id="SignalP"/>
    </source>
</evidence>
<keyword evidence="2" id="KW-0732">Signal</keyword>
<dbReference type="Pfam" id="PF05670">
    <property type="entry name" value="NFACT-R_1"/>
    <property type="match status" value="1"/>
</dbReference>
<proteinExistence type="predicted"/>
<accession>A0A7S4I4M3</accession>
<feature type="region of interest" description="Disordered" evidence="1">
    <location>
        <begin position="292"/>
        <end position="327"/>
    </location>
</feature>
<dbReference type="EMBL" id="HBKQ01010992">
    <property type="protein sequence ID" value="CAE2218468.1"/>
    <property type="molecule type" value="Transcribed_RNA"/>
</dbReference>
<organism evidence="4">
    <name type="scientific">Odontella aurita</name>
    <dbReference type="NCBI Taxonomy" id="265563"/>
    <lineage>
        <taxon>Eukaryota</taxon>
        <taxon>Sar</taxon>
        <taxon>Stramenopiles</taxon>
        <taxon>Ochrophyta</taxon>
        <taxon>Bacillariophyta</taxon>
        <taxon>Mediophyceae</taxon>
        <taxon>Biddulphiophycidae</taxon>
        <taxon>Eupodiscales</taxon>
        <taxon>Odontellaceae</taxon>
        <taxon>Odontella</taxon>
    </lineage>
</organism>
<name>A0A7S4I4M3_9STRA</name>
<sequence>MCPTFRAIMAFLALVSISCDAAAFTPHHHTDPKLGPCSFPGQTESTRMWTWRLQGSLVSELMRERSRNGPKRKRPPPSVQQQNKSVVISADFLASSIEEALYRQQRILEALDEQDENALSVMERRSETEQKVGRLRSIREELFKDAAANGNNLGISELRDYQTAVADLGFTSVMRNPDSWRRERKRARDNAEFGRPRDFHGLVFHSPHGVPILVGKKGSHGDDILRRVSQGSDLWFQVEDYAGSRVLLRTSLVRGLKGSRACMQMAADLAAYYSNYRGFRDVPVMYTDSKRVAKRGSKRGQMRRRKSLGRMYGDPENFAEEARGKEP</sequence>
<feature type="signal peptide" evidence="2">
    <location>
        <begin position="1"/>
        <end position="23"/>
    </location>
</feature>
<feature type="region of interest" description="Disordered" evidence="1">
    <location>
        <begin position="63"/>
        <end position="84"/>
    </location>
</feature>
<evidence type="ECO:0000259" key="3">
    <source>
        <dbReference type="Pfam" id="PF05670"/>
    </source>
</evidence>
<dbReference type="AlphaFoldDB" id="A0A7S4I4M3"/>
<protein>
    <recommendedName>
        <fullName evidence="3">NFACT RNA-binding domain-containing protein</fullName>
    </recommendedName>
</protein>
<feature type="chain" id="PRO_5030582514" description="NFACT RNA-binding domain-containing protein" evidence="2">
    <location>
        <begin position="24"/>
        <end position="327"/>
    </location>
</feature>
<evidence type="ECO:0000313" key="4">
    <source>
        <dbReference type="EMBL" id="CAE2218468.1"/>
    </source>
</evidence>
<evidence type="ECO:0000256" key="1">
    <source>
        <dbReference type="SAM" id="MobiDB-lite"/>
    </source>
</evidence>
<reference evidence="4" key="1">
    <citation type="submission" date="2021-01" db="EMBL/GenBank/DDBJ databases">
        <authorList>
            <person name="Corre E."/>
            <person name="Pelletier E."/>
            <person name="Niang G."/>
            <person name="Scheremetjew M."/>
            <person name="Finn R."/>
            <person name="Kale V."/>
            <person name="Holt S."/>
            <person name="Cochrane G."/>
            <person name="Meng A."/>
            <person name="Brown T."/>
            <person name="Cohen L."/>
        </authorList>
    </citation>
    <scope>NUCLEOTIDE SEQUENCE</scope>
    <source>
        <strain evidence="4">Isolate 1302-5</strain>
    </source>
</reference>
<feature type="domain" description="NFACT RNA-binding" evidence="3">
    <location>
        <begin position="203"/>
        <end position="298"/>
    </location>
</feature>
<dbReference type="PROSITE" id="PS51257">
    <property type="entry name" value="PROKAR_LIPOPROTEIN"/>
    <property type="match status" value="1"/>
</dbReference>